<protein>
    <submittedName>
        <fullName evidence="9">Protease HtpX</fullName>
        <ecNumber evidence="9">3.4.24.-</ecNumber>
    </submittedName>
</protein>
<feature type="domain" description="Peptidase M48" evidence="8">
    <location>
        <begin position="42"/>
        <end position="241"/>
    </location>
</feature>
<feature type="transmembrane region" description="Helical" evidence="7">
    <location>
        <begin position="157"/>
        <end position="175"/>
    </location>
</feature>
<dbReference type="EC" id="3.4.24.-" evidence="9"/>
<dbReference type="InterPro" id="IPR001915">
    <property type="entry name" value="Peptidase_M48"/>
</dbReference>
<evidence type="ECO:0000256" key="4">
    <source>
        <dbReference type="ARBA" id="ARBA00022801"/>
    </source>
</evidence>
<dbReference type="AlphaFoldDB" id="A0A485LXX9"/>
<dbReference type="CDD" id="cd07343">
    <property type="entry name" value="M48A_Zmpste24p_like"/>
    <property type="match status" value="1"/>
</dbReference>
<feature type="transmembrane region" description="Helical" evidence="7">
    <location>
        <begin position="120"/>
        <end position="142"/>
    </location>
</feature>
<dbReference type="GO" id="GO:0071586">
    <property type="term" value="P:CAAX-box protein processing"/>
    <property type="evidence" value="ECO:0007669"/>
    <property type="project" value="InterPro"/>
</dbReference>
<comment type="cofactor">
    <cofactor evidence="1">
        <name>Zn(2+)</name>
        <dbReference type="ChEBI" id="CHEBI:29105"/>
    </cofactor>
</comment>
<evidence type="ECO:0000256" key="5">
    <source>
        <dbReference type="ARBA" id="ARBA00022833"/>
    </source>
</evidence>
<evidence type="ECO:0000256" key="7">
    <source>
        <dbReference type="SAM" id="Phobius"/>
    </source>
</evidence>
<keyword evidence="3" id="KW-0479">Metal-binding</keyword>
<keyword evidence="7" id="KW-1133">Transmembrane helix</keyword>
<keyword evidence="7" id="KW-0472">Membrane</keyword>
<keyword evidence="4 9" id="KW-0378">Hydrolase</keyword>
<dbReference type="EMBL" id="CAADRN010000137">
    <property type="protein sequence ID" value="VFU13607.1"/>
    <property type="molecule type" value="Genomic_DNA"/>
</dbReference>
<evidence type="ECO:0000256" key="2">
    <source>
        <dbReference type="ARBA" id="ARBA00022670"/>
    </source>
</evidence>
<keyword evidence="6" id="KW-0482">Metalloprotease</keyword>
<organism evidence="9">
    <name type="scientific">anaerobic digester metagenome</name>
    <dbReference type="NCBI Taxonomy" id="1263854"/>
    <lineage>
        <taxon>unclassified sequences</taxon>
        <taxon>metagenomes</taxon>
        <taxon>ecological metagenomes</taxon>
    </lineage>
</organism>
<dbReference type="InterPro" id="IPR027057">
    <property type="entry name" value="CAXX_Prtase_1"/>
</dbReference>
<evidence type="ECO:0000256" key="3">
    <source>
        <dbReference type="ARBA" id="ARBA00022723"/>
    </source>
</evidence>
<evidence type="ECO:0000313" key="9">
    <source>
        <dbReference type="EMBL" id="VFU13607.1"/>
    </source>
</evidence>
<dbReference type="Pfam" id="PF01435">
    <property type="entry name" value="Peptidase_M48"/>
    <property type="match status" value="1"/>
</dbReference>
<name>A0A485LXX9_9ZZZZ</name>
<dbReference type="GO" id="GO:0046872">
    <property type="term" value="F:metal ion binding"/>
    <property type="evidence" value="ECO:0007669"/>
    <property type="project" value="UniProtKB-KW"/>
</dbReference>
<evidence type="ECO:0000256" key="6">
    <source>
        <dbReference type="ARBA" id="ARBA00023049"/>
    </source>
</evidence>
<reference evidence="9" key="1">
    <citation type="submission" date="2019-03" db="EMBL/GenBank/DDBJ databases">
        <authorList>
            <person name="Hao L."/>
        </authorList>
    </citation>
    <scope>NUCLEOTIDE SEQUENCE</scope>
</reference>
<keyword evidence="5" id="KW-0862">Zinc</keyword>
<accession>A0A485LXX9</accession>
<dbReference type="Gene3D" id="3.30.2010.10">
    <property type="entry name" value="Metalloproteases ('zincins'), catalytic domain"/>
    <property type="match status" value="1"/>
</dbReference>
<sequence length="248" mass="27393">MGRWPGAWWLAGAALFSAWLVIQSYLWPVLVSPLFNRFEPAADPAVISMVQELSQKAGLPVDQVLVMDASRRTNRANAYFAGLGGTRRIVLYDTLLRDYPPDQVRAVVAHEMAHWSKGHIVRGLALGALGSFALWGLLFLTLRSTVPLVCGRYPPGAWAVILLFFLLVSFAGTPLQNYFSRGMEREADRVAVMLTGDVEGAVRLQEDLAVKNLSDVAPAPFIRWFSYSHPPAVSRIEQIRQAGGQACR</sequence>
<keyword evidence="7" id="KW-0812">Transmembrane</keyword>
<proteinExistence type="predicted"/>
<dbReference type="GO" id="GO:0004222">
    <property type="term" value="F:metalloendopeptidase activity"/>
    <property type="evidence" value="ECO:0007669"/>
    <property type="project" value="InterPro"/>
</dbReference>
<evidence type="ECO:0000256" key="1">
    <source>
        <dbReference type="ARBA" id="ARBA00001947"/>
    </source>
</evidence>
<gene>
    <name evidence="9" type="ORF">SCFA_2210001</name>
</gene>
<keyword evidence="2 9" id="KW-0645">Protease</keyword>
<dbReference type="PANTHER" id="PTHR10120">
    <property type="entry name" value="CAAX PRENYL PROTEASE 1"/>
    <property type="match status" value="1"/>
</dbReference>
<feature type="transmembrane region" description="Helical" evidence="7">
    <location>
        <begin position="6"/>
        <end position="27"/>
    </location>
</feature>
<evidence type="ECO:0000259" key="8">
    <source>
        <dbReference type="Pfam" id="PF01435"/>
    </source>
</evidence>